<dbReference type="Proteomes" id="UP000008820">
    <property type="component" value="Chromosome 2"/>
</dbReference>
<protein>
    <submittedName>
        <fullName evidence="1">Uncharacterized protein</fullName>
    </submittedName>
</protein>
<dbReference type="InParanoid" id="A0A6I8U375"/>
<reference evidence="1 2" key="1">
    <citation type="submission" date="2017-06" db="EMBL/GenBank/DDBJ databases">
        <title>Aedes aegypti genome working group (AGWG) sequencing and assembly.</title>
        <authorList>
            <consortium name="Aedes aegypti Genome Working Group (AGWG)"/>
            <person name="Matthews B.J."/>
        </authorList>
    </citation>
    <scope>NUCLEOTIDE SEQUENCE [LARGE SCALE GENOMIC DNA]</scope>
    <source>
        <strain evidence="1 2">LVP_AGWG</strain>
    </source>
</reference>
<keyword evidence="2" id="KW-1185">Reference proteome</keyword>
<dbReference type="AlphaFoldDB" id="A0A6I8U375"/>
<dbReference type="EnsemblMetazoa" id="AAEL023058-RA">
    <property type="protein sequence ID" value="AAEL023058-PA"/>
    <property type="gene ID" value="AAEL023058"/>
</dbReference>
<evidence type="ECO:0000313" key="1">
    <source>
        <dbReference type="EnsemblMetazoa" id="AAEL023058-PA"/>
    </source>
</evidence>
<accession>A0A6I8U375</accession>
<organism evidence="1 2">
    <name type="scientific">Aedes aegypti</name>
    <name type="common">Yellowfever mosquito</name>
    <name type="synonym">Culex aegypti</name>
    <dbReference type="NCBI Taxonomy" id="7159"/>
    <lineage>
        <taxon>Eukaryota</taxon>
        <taxon>Metazoa</taxon>
        <taxon>Ecdysozoa</taxon>
        <taxon>Arthropoda</taxon>
        <taxon>Hexapoda</taxon>
        <taxon>Insecta</taxon>
        <taxon>Pterygota</taxon>
        <taxon>Neoptera</taxon>
        <taxon>Endopterygota</taxon>
        <taxon>Diptera</taxon>
        <taxon>Nematocera</taxon>
        <taxon>Culicoidea</taxon>
        <taxon>Culicidae</taxon>
        <taxon>Culicinae</taxon>
        <taxon>Aedini</taxon>
        <taxon>Aedes</taxon>
        <taxon>Stegomyia</taxon>
    </lineage>
</organism>
<name>A0A6I8U375_AEDAE</name>
<proteinExistence type="predicted"/>
<dbReference type="OrthoDB" id="7763539at2759"/>
<evidence type="ECO:0000313" key="2">
    <source>
        <dbReference type="Proteomes" id="UP000008820"/>
    </source>
</evidence>
<reference evidence="1" key="2">
    <citation type="submission" date="2020-05" db="UniProtKB">
        <authorList>
            <consortium name="EnsemblMetazoa"/>
        </authorList>
    </citation>
    <scope>IDENTIFICATION</scope>
    <source>
        <strain evidence="1">LVP_AGWG</strain>
    </source>
</reference>
<sequence length="167" mass="18808">MEAKAFRRIGFIYAAVCFLASTVGAIYFFRKLVKNEPICVDYFCENETVNLLSIAINMVMCTMSITFALFVKIGIDEAIPGYIHISRVFMLTRSIILIIRWTYESVVLRVYQISGDNDSSIATAATTATVLLITMSAICGLELWVLDGVQRYVAQRAQEDMRDGEVY</sequence>
<gene>
    <name evidence="1" type="primary">110675969</name>
</gene>